<dbReference type="InterPro" id="IPR021688">
    <property type="entry name" value="DUF3270"/>
</dbReference>
<sequence>MSSPLKQEQTHESKTEQAQPKFQVFQEFDHSAKLRELVFFARIALFSITTVLISFLLLALSLTPVWSFLLAMLASLAVTSAVSSFIWSLRQ</sequence>
<proteinExistence type="predicted"/>
<accession>A0AAD2WXP0</accession>
<organism evidence="2 3">
    <name type="scientific">Streptococcus agalactiae MRI Z1-216</name>
    <dbReference type="NCBI Taxonomy" id="1154879"/>
    <lineage>
        <taxon>Bacteria</taxon>
        <taxon>Bacillati</taxon>
        <taxon>Bacillota</taxon>
        <taxon>Bacilli</taxon>
        <taxon>Lactobacillales</taxon>
        <taxon>Streptococcaceae</taxon>
        <taxon>Streptococcus</taxon>
    </lineage>
</organism>
<feature type="transmembrane region" description="Helical" evidence="1">
    <location>
        <begin position="39"/>
        <end position="60"/>
    </location>
</feature>
<protein>
    <submittedName>
        <fullName evidence="2">Membrane protein</fullName>
    </submittedName>
</protein>
<dbReference type="Pfam" id="PF11674">
    <property type="entry name" value="DUF3270"/>
    <property type="match status" value="1"/>
</dbReference>
<evidence type="ECO:0000313" key="3">
    <source>
        <dbReference type="Proteomes" id="UP000015176"/>
    </source>
</evidence>
<dbReference type="RefSeq" id="WP_000097985.1">
    <property type="nucleotide sequence ID" value="NZ_ALSF01000032.1"/>
</dbReference>
<dbReference type="GeneID" id="66885693"/>
<comment type="caution">
    <text evidence="2">The sequence shown here is derived from an EMBL/GenBank/DDBJ whole genome shotgun (WGS) entry which is preliminary data.</text>
</comment>
<dbReference type="AlphaFoldDB" id="A0AAD2WXP0"/>
<name>A0AAD2WXP0_STRAG</name>
<gene>
    <name evidence="2" type="ORF">SAG0164_10165</name>
</gene>
<reference evidence="2 3" key="1">
    <citation type="submission" date="2012-07" db="EMBL/GenBank/DDBJ databases">
        <authorList>
            <person name="Moroni P."/>
            <person name="Richards V.P."/>
            <person name="Durkin S.A.S."/>
            <person name="Kim M."/>
            <person name="Pavinski Bitar P.D."/>
            <person name="Stanhope M.J."/>
            <person name="Town C.D."/>
            <person name="Zadoks R.N."/>
            <person name="Venter J.C."/>
        </authorList>
    </citation>
    <scope>NUCLEOTIDE SEQUENCE [LARGE SCALE GENOMIC DNA]</scope>
    <source>
        <strain evidence="2 3">MRI Z1-216</strain>
    </source>
</reference>
<dbReference type="EMBL" id="ALSF01000032">
    <property type="protein sequence ID" value="EPU41956.1"/>
    <property type="molecule type" value="Genomic_DNA"/>
</dbReference>
<evidence type="ECO:0000313" key="2">
    <source>
        <dbReference type="EMBL" id="EPU41956.1"/>
    </source>
</evidence>
<keyword evidence="1" id="KW-1133">Transmembrane helix</keyword>
<keyword evidence="1" id="KW-0472">Membrane</keyword>
<feature type="transmembrane region" description="Helical" evidence="1">
    <location>
        <begin position="66"/>
        <end position="89"/>
    </location>
</feature>
<keyword evidence="1" id="KW-0812">Transmembrane</keyword>
<dbReference type="Proteomes" id="UP000015176">
    <property type="component" value="Unassembled WGS sequence"/>
</dbReference>
<evidence type="ECO:0000256" key="1">
    <source>
        <dbReference type="SAM" id="Phobius"/>
    </source>
</evidence>